<organism evidence="3 4">
    <name type="scientific">Drosophila gunungcola</name>
    <name type="common">fruit fly</name>
    <dbReference type="NCBI Taxonomy" id="103775"/>
    <lineage>
        <taxon>Eukaryota</taxon>
        <taxon>Metazoa</taxon>
        <taxon>Ecdysozoa</taxon>
        <taxon>Arthropoda</taxon>
        <taxon>Hexapoda</taxon>
        <taxon>Insecta</taxon>
        <taxon>Pterygota</taxon>
        <taxon>Neoptera</taxon>
        <taxon>Endopterygota</taxon>
        <taxon>Diptera</taxon>
        <taxon>Brachycera</taxon>
        <taxon>Muscomorpha</taxon>
        <taxon>Ephydroidea</taxon>
        <taxon>Drosophilidae</taxon>
        <taxon>Drosophila</taxon>
        <taxon>Sophophora</taxon>
    </lineage>
</organism>
<dbReference type="AlphaFoldDB" id="A0A9P9YXJ4"/>
<gene>
    <name evidence="3" type="ORF">M5D96_001125</name>
</gene>
<feature type="compositionally biased region" description="Basic and acidic residues" evidence="1">
    <location>
        <begin position="127"/>
        <end position="140"/>
    </location>
</feature>
<sequence length="181" mass="21084">MDLNKAESQRPAEERRSGGPDFLRTLLQDLLCFFALLSVALLIVAGILFVVEDVSRLQQQRQLQHRQLQHLHHRHLPPNQNANDSGKAPLEEPPKQGRRRFQPHAWIRFFGCQKKQPQEQQEEVEKEVEPPKQDDQEQHSFDLVPTYQPVEPLRLRAGGDHVEAEVANKRMDREFHQQLDG</sequence>
<accession>A0A9P9YXJ4</accession>
<keyword evidence="2" id="KW-0472">Membrane</keyword>
<evidence type="ECO:0000256" key="2">
    <source>
        <dbReference type="SAM" id="Phobius"/>
    </source>
</evidence>
<evidence type="ECO:0000313" key="4">
    <source>
        <dbReference type="Proteomes" id="UP001059596"/>
    </source>
</evidence>
<feature type="compositionally biased region" description="Basic residues" evidence="1">
    <location>
        <begin position="65"/>
        <end position="76"/>
    </location>
</feature>
<evidence type="ECO:0000256" key="1">
    <source>
        <dbReference type="SAM" id="MobiDB-lite"/>
    </source>
</evidence>
<reference evidence="3" key="1">
    <citation type="journal article" date="2023" name="Genome Biol. Evol.">
        <title>Long-read-based Genome Assembly of Drosophila gunungcola Reveals Fewer Chemosensory Genes in Flower-breeding Species.</title>
        <authorList>
            <person name="Negi A."/>
            <person name="Liao B.Y."/>
            <person name="Yeh S.D."/>
        </authorList>
    </citation>
    <scope>NUCLEOTIDE SEQUENCE</scope>
    <source>
        <strain evidence="3">Sukarami</strain>
    </source>
</reference>
<proteinExistence type="predicted"/>
<evidence type="ECO:0000313" key="3">
    <source>
        <dbReference type="EMBL" id="KAI8044949.1"/>
    </source>
</evidence>
<name>A0A9P9YXJ4_9MUSC</name>
<dbReference type="EMBL" id="JAMKOV010000001">
    <property type="protein sequence ID" value="KAI8044949.1"/>
    <property type="molecule type" value="Genomic_DNA"/>
</dbReference>
<dbReference type="Proteomes" id="UP001059596">
    <property type="component" value="Chromosome 3R"/>
</dbReference>
<feature type="region of interest" description="Disordered" evidence="1">
    <location>
        <begin position="118"/>
        <end position="148"/>
    </location>
</feature>
<keyword evidence="4" id="KW-1185">Reference proteome</keyword>
<feature type="transmembrane region" description="Helical" evidence="2">
    <location>
        <begin position="26"/>
        <end position="51"/>
    </location>
</feature>
<comment type="caution">
    <text evidence="3">The sequence shown here is derived from an EMBL/GenBank/DDBJ whole genome shotgun (WGS) entry which is preliminary data.</text>
</comment>
<protein>
    <submittedName>
        <fullName evidence="3">Uncharacterized protein</fullName>
    </submittedName>
</protein>
<keyword evidence="2" id="KW-1133">Transmembrane helix</keyword>
<keyword evidence="2" id="KW-0812">Transmembrane</keyword>
<feature type="region of interest" description="Disordered" evidence="1">
    <location>
        <begin position="65"/>
        <end position="98"/>
    </location>
</feature>